<dbReference type="AlphaFoldDB" id="A0A8C0F1T0"/>
<evidence type="ECO:0000313" key="1">
    <source>
        <dbReference type="Ensembl" id="ENSBOBP00000011269.1"/>
    </source>
</evidence>
<sequence length="108" mass="11575">LPGERSPLCAVKSENGGGKNGEKIGKILPVAEGVGVACLLLYPKPECRPSRSQKAAQPGISVVREGIMMSHPLAKVHAERMGGAHQGDFQTWQCLFEIQAEVDILKDL</sequence>
<protein>
    <submittedName>
        <fullName evidence="1">Uncharacterized protein</fullName>
    </submittedName>
</protein>
<accession>A0A8C0F1T0</accession>
<name>A0A8C0F1T0_BUBBB</name>
<reference evidence="1" key="2">
    <citation type="submission" date="2025-09" db="UniProtKB">
        <authorList>
            <consortium name="Ensembl"/>
        </authorList>
    </citation>
    <scope>IDENTIFICATION</scope>
</reference>
<evidence type="ECO:0000313" key="2">
    <source>
        <dbReference type="Proteomes" id="UP000694567"/>
    </source>
</evidence>
<reference evidence="1" key="1">
    <citation type="submission" date="2025-08" db="UniProtKB">
        <authorList>
            <consortium name="Ensembl"/>
        </authorList>
    </citation>
    <scope>IDENTIFICATION</scope>
</reference>
<keyword evidence="2" id="KW-1185">Reference proteome</keyword>
<dbReference type="Ensembl" id="ENSBOBT00000011547.1">
    <property type="protein sequence ID" value="ENSBOBP00000011269.1"/>
    <property type="gene ID" value="ENSBOBG00000007183.1"/>
</dbReference>
<organism evidence="1 2">
    <name type="scientific">Bubo bubo</name>
    <name type="common">Eurasian eagle-owl</name>
    <name type="synonym">Strix bubo</name>
    <dbReference type="NCBI Taxonomy" id="30461"/>
    <lineage>
        <taxon>Eukaryota</taxon>
        <taxon>Metazoa</taxon>
        <taxon>Chordata</taxon>
        <taxon>Craniata</taxon>
        <taxon>Vertebrata</taxon>
        <taxon>Euteleostomi</taxon>
        <taxon>Archelosauria</taxon>
        <taxon>Archosauria</taxon>
        <taxon>Dinosauria</taxon>
        <taxon>Saurischia</taxon>
        <taxon>Theropoda</taxon>
        <taxon>Coelurosauria</taxon>
        <taxon>Aves</taxon>
        <taxon>Neognathae</taxon>
        <taxon>Neoaves</taxon>
        <taxon>Telluraves</taxon>
        <taxon>Strigiformes</taxon>
        <taxon>Strigidae</taxon>
        <taxon>Bubo</taxon>
    </lineage>
</organism>
<dbReference type="Proteomes" id="UP000694567">
    <property type="component" value="Unplaced"/>
</dbReference>
<proteinExistence type="predicted"/>